<gene>
    <name evidence="1" type="ORF">NDU88_002023</name>
</gene>
<organism evidence="1 2">
    <name type="scientific">Pleurodeles waltl</name>
    <name type="common">Iberian ribbed newt</name>
    <dbReference type="NCBI Taxonomy" id="8319"/>
    <lineage>
        <taxon>Eukaryota</taxon>
        <taxon>Metazoa</taxon>
        <taxon>Chordata</taxon>
        <taxon>Craniata</taxon>
        <taxon>Vertebrata</taxon>
        <taxon>Euteleostomi</taxon>
        <taxon>Amphibia</taxon>
        <taxon>Batrachia</taxon>
        <taxon>Caudata</taxon>
        <taxon>Salamandroidea</taxon>
        <taxon>Salamandridae</taxon>
        <taxon>Pleurodelinae</taxon>
        <taxon>Pleurodeles</taxon>
    </lineage>
</organism>
<dbReference type="Proteomes" id="UP001066276">
    <property type="component" value="Chromosome 7"/>
</dbReference>
<evidence type="ECO:0000313" key="1">
    <source>
        <dbReference type="EMBL" id="KAJ1123554.1"/>
    </source>
</evidence>
<proteinExistence type="predicted"/>
<sequence length="68" mass="7460">MPTYDIPKCSQTKPDWLQPSSLPVCSGKRVVTWHRHLTKQPPQPLPSGAAGARVILKGQGSQRQNVLS</sequence>
<dbReference type="EMBL" id="JANPWB010000011">
    <property type="protein sequence ID" value="KAJ1123554.1"/>
    <property type="molecule type" value="Genomic_DNA"/>
</dbReference>
<evidence type="ECO:0000313" key="2">
    <source>
        <dbReference type="Proteomes" id="UP001066276"/>
    </source>
</evidence>
<keyword evidence="2" id="KW-1185">Reference proteome</keyword>
<name>A0AAV7P757_PLEWA</name>
<comment type="caution">
    <text evidence="1">The sequence shown here is derived from an EMBL/GenBank/DDBJ whole genome shotgun (WGS) entry which is preliminary data.</text>
</comment>
<accession>A0AAV7P757</accession>
<protein>
    <submittedName>
        <fullName evidence="1">Uncharacterized protein</fullName>
    </submittedName>
</protein>
<reference evidence="1" key="1">
    <citation type="journal article" date="2022" name="bioRxiv">
        <title>Sequencing and chromosome-scale assembly of the giantPleurodeles waltlgenome.</title>
        <authorList>
            <person name="Brown T."/>
            <person name="Elewa A."/>
            <person name="Iarovenko S."/>
            <person name="Subramanian E."/>
            <person name="Araus A.J."/>
            <person name="Petzold A."/>
            <person name="Susuki M."/>
            <person name="Suzuki K.-i.T."/>
            <person name="Hayashi T."/>
            <person name="Toyoda A."/>
            <person name="Oliveira C."/>
            <person name="Osipova E."/>
            <person name="Leigh N.D."/>
            <person name="Simon A."/>
            <person name="Yun M.H."/>
        </authorList>
    </citation>
    <scope>NUCLEOTIDE SEQUENCE</scope>
    <source>
        <strain evidence="1">20211129_DDA</strain>
        <tissue evidence="1">Liver</tissue>
    </source>
</reference>
<dbReference type="AlphaFoldDB" id="A0AAV7P757"/>